<dbReference type="PANTHER" id="PTHR34822">
    <property type="entry name" value="GRPB DOMAIN PROTEIN (AFU_ORTHOLOGUE AFUA_1G01530)"/>
    <property type="match status" value="1"/>
</dbReference>
<dbReference type="Proteomes" id="UP001596328">
    <property type="component" value="Unassembled WGS sequence"/>
</dbReference>
<feature type="non-terminal residue" evidence="1">
    <location>
        <position position="1"/>
    </location>
</feature>
<reference evidence="1 2" key="1">
    <citation type="journal article" date="2019" name="Int. J. Syst. Evol. Microbiol.">
        <title>The Global Catalogue of Microorganisms (GCM) 10K type strain sequencing project: providing services to taxonomists for standard genome sequencing and annotation.</title>
        <authorList>
            <consortium name="The Broad Institute Genomics Platform"/>
            <consortium name="The Broad Institute Genome Sequencing Center for Infectious Disease"/>
            <person name="Wu L."/>
            <person name="Ma J."/>
        </authorList>
    </citation>
    <scope>NUCLEOTIDE SEQUENCE [LARGE SCALE GENOMIC DNA]</scope>
    <source>
        <strain evidence="1 2">NBRC 111368</strain>
    </source>
</reference>
<accession>A0ABD5S1D1</accession>
<dbReference type="SUPFAM" id="SSF81301">
    <property type="entry name" value="Nucleotidyltransferase"/>
    <property type="match status" value="1"/>
</dbReference>
<organism evidence="1 2">
    <name type="scientific">Halobium palmae</name>
    <dbReference type="NCBI Taxonomy" id="1776492"/>
    <lineage>
        <taxon>Archaea</taxon>
        <taxon>Methanobacteriati</taxon>
        <taxon>Methanobacteriota</taxon>
        <taxon>Stenosarchaea group</taxon>
        <taxon>Halobacteria</taxon>
        <taxon>Halobacteriales</taxon>
        <taxon>Haloferacaceae</taxon>
        <taxon>Halobium</taxon>
    </lineage>
</organism>
<dbReference type="Gene3D" id="3.30.460.10">
    <property type="entry name" value="Beta Polymerase, domain 2"/>
    <property type="match status" value="1"/>
</dbReference>
<gene>
    <name evidence="1" type="ORF">ACFQE1_11880</name>
</gene>
<dbReference type="PANTHER" id="PTHR34822:SF1">
    <property type="entry name" value="GRPB FAMILY PROTEIN"/>
    <property type="match status" value="1"/>
</dbReference>
<dbReference type="InterPro" id="IPR007344">
    <property type="entry name" value="GrpB/CoaE"/>
</dbReference>
<protein>
    <submittedName>
        <fullName evidence="1">GrpB family protein</fullName>
    </submittedName>
</protein>
<name>A0ABD5S1D1_9EURY</name>
<dbReference type="AlphaFoldDB" id="A0ABD5S1D1"/>
<dbReference type="EMBL" id="JBHSWU010000373">
    <property type="protein sequence ID" value="MFC6725058.1"/>
    <property type="molecule type" value="Genomic_DNA"/>
</dbReference>
<dbReference type="InterPro" id="IPR043519">
    <property type="entry name" value="NT_sf"/>
</dbReference>
<dbReference type="Pfam" id="PF04229">
    <property type="entry name" value="GrpB"/>
    <property type="match status" value="1"/>
</dbReference>
<proteinExistence type="predicted"/>
<comment type="caution">
    <text evidence="1">The sequence shown here is derived from an EMBL/GenBank/DDBJ whole genome shotgun (WGS) entry which is preliminary data.</text>
</comment>
<keyword evidence="2" id="KW-1185">Reference proteome</keyword>
<evidence type="ECO:0000313" key="1">
    <source>
        <dbReference type="EMBL" id="MFC6725058.1"/>
    </source>
</evidence>
<sequence length="161" mass="17916">RERVREAVRSRGLADRVVRLEHVGSTAVPDLAAKDVVDLDVVVADGAVESVADALVAELGGTRYENDPTWNPVARRHAGQRFNDHVFAASSDGWKVSVATRDVLRARPDLREEYEALKRDLVADTDDLTEYSRGKTAFVERLLTVARESDDLTSEFRVPTR</sequence>
<evidence type="ECO:0000313" key="2">
    <source>
        <dbReference type="Proteomes" id="UP001596328"/>
    </source>
</evidence>